<evidence type="ECO:0000313" key="2">
    <source>
        <dbReference type="Proteomes" id="UP000233180"/>
    </source>
</evidence>
<dbReference type="Proteomes" id="UP000233180">
    <property type="component" value="Unassembled WGS sequence"/>
</dbReference>
<dbReference type="GeneTree" id="ENSGT00560000078481"/>
<dbReference type="Ensembl" id="ENSRBIT00000064107.1">
    <property type="protein sequence ID" value="ENSRBIP00000040077.1"/>
    <property type="gene ID" value="ENSRBIG00000043475.1"/>
</dbReference>
<reference evidence="1" key="3">
    <citation type="submission" date="2025-09" db="UniProtKB">
        <authorList>
            <consortium name="Ensembl"/>
        </authorList>
    </citation>
    <scope>IDENTIFICATION</scope>
</reference>
<keyword evidence="2" id="KW-1185">Reference proteome</keyword>
<accession>A0A2K6MWC7</accession>
<organism evidence="1 2">
    <name type="scientific">Rhinopithecus bieti</name>
    <name type="common">Black snub-nosed monkey</name>
    <name type="synonym">Pygathrix bieti</name>
    <dbReference type="NCBI Taxonomy" id="61621"/>
    <lineage>
        <taxon>Eukaryota</taxon>
        <taxon>Metazoa</taxon>
        <taxon>Chordata</taxon>
        <taxon>Craniata</taxon>
        <taxon>Vertebrata</taxon>
        <taxon>Euteleostomi</taxon>
        <taxon>Mammalia</taxon>
        <taxon>Eutheria</taxon>
        <taxon>Euarchontoglires</taxon>
        <taxon>Primates</taxon>
        <taxon>Haplorrhini</taxon>
        <taxon>Catarrhini</taxon>
        <taxon>Cercopithecidae</taxon>
        <taxon>Colobinae</taxon>
        <taxon>Rhinopithecus</taxon>
    </lineage>
</organism>
<dbReference type="GO" id="GO:0005654">
    <property type="term" value="C:nucleoplasm"/>
    <property type="evidence" value="ECO:0007669"/>
    <property type="project" value="Ensembl"/>
</dbReference>
<name>A0A2K6MWC7_RHIBE</name>
<reference evidence="1 2" key="1">
    <citation type="submission" date="2016-06" db="EMBL/GenBank/DDBJ databases">
        <title>Genome of Rhinopithecus bieti.</title>
        <authorList>
            <person name="Wu"/>
            <person name="C.-I. and Zhang"/>
            <person name="Y."/>
        </authorList>
    </citation>
    <scope>NUCLEOTIDE SEQUENCE</scope>
</reference>
<dbReference type="OMA" id="PACWLPP"/>
<sequence length="153" mass="17546">MDRPGPGSTRPGQTMHVRGYRVEWKVRNGRKLQPSEWDTRATVGTTFRRRSRVFLVGELSKFPLPSDSSRGKYSSSFARGVLAWCRQQNPSPSRAAERCRGWRLGSWLHKHPHPNTCPRLPACWLPPILTERGERVPKLVPFLACYPKSKPRT</sequence>
<protein>
    <submittedName>
        <fullName evidence="1">Killin, p53 regulated DNA replication inhibitor</fullName>
    </submittedName>
</protein>
<gene>
    <name evidence="1" type="primary">KLLN</name>
</gene>
<proteinExistence type="predicted"/>
<evidence type="ECO:0000313" key="1">
    <source>
        <dbReference type="Ensembl" id="ENSRBIP00000040077.1"/>
    </source>
</evidence>
<dbReference type="GO" id="GO:0005730">
    <property type="term" value="C:nucleolus"/>
    <property type="evidence" value="ECO:0007669"/>
    <property type="project" value="Ensembl"/>
</dbReference>
<reference evidence="1" key="2">
    <citation type="submission" date="2025-08" db="UniProtKB">
        <authorList>
            <consortium name="Ensembl"/>
        </authorList>
    </citation>
    <scope>IDENTIFICATION</scope>
</reference>
<dbReference type="AlphaFoldDB" id="A0A2K6MWC7"/>